<gene>
    <name evidence="1" type="ORF">G6N73_15535</name>
</gene>
<dbReference type="Gene3D" id="6.10.250.730">
    <property type="match status" value="1"/>
</dbReference>
<dbReference type="AlphaFoldDB" id="A0A6G4WCR6"/>
<dbReference type="Pfam" id="PF06169">
    <property type="entry name" value="DUF982"/>
    <property type="match status" value="1"/>
</dbReference>
<evidence type="ECO:0000313" key="1">
    <source>
        <dbReference type="EMBL" id="NGO52572.1"/>
    </source>
</evidence>
<accession>A0A6G4WCR6</accession>
<dbReference type="Proteomes" id="UP001642900">
    <property type="component" value="Unassembled WGS sequence"/>
</dbReference>
<dbReference type="InterPro" id="IPR010385">
    <property type="entry name" value="DUF982"/>
</dbReference>
<comment type="caution">
    <text evidence="1">The sequence shown here is derived from an EMBL/GenBank/DDBJ whole genome shotgun (WGS) entry which is preliminary data.</text>
</comment>
<evidence type="ECO:0000313" key="2">
    <source>
        <dbReference type="Proteomes" id="UP001642900"/>
    </source>
</evidence>
<dbReference type="RefSeq" id="WP_165029087.1">
    <property type="nucleotide sequence ID" value="NZ_JAAKZF010000019.1"/>
</dbReference>
<sequence length="85" mass="9306">MKQERFEVPLTVKSGDASENLVLRTAREASDYLLNKWPGKKSPKHRAALQACHDAIAGDKPAMTARRAFIAAAREADVLVSEKAT</sequence>
<name>A0A6G4WCR6_9HYPH</name>
<keyword evidence="2" id="KW-1185">Reference proteome</keyword>
<protein>
    <submittedName>
        <fullName evidence="1">DUF982 domain-containing protein</fullName>
    </submittedName>
</protein>
<reference evidence="1 2" key="1">
    <citation type="submission" date="2020-02" db="EMBL/GenBank/DDBJ databases">
        <title>Genome sequence of strain CCNWXJ40-4.</title>
        <authorList>
            <person name="Gao J."/>
            <person name="Sun J."/>
        </authorList>
    </citation>
    <scope>NUCLEOTIDE SEQUENCE [LARGE SCALE GENOMIC DNA]</scope>
    <source>
        <strain evidence="1 2">CCNWXJ 40-4</strain>
    </source>
</reference>
<dbReference type="EMBL" id="JAAKZF010000019">
    <property type="protein sequence ID" value="NGO52572.1"/>
    <property type="molecule type" value="Genomic_DNA"/>
</dbReference>
<organism evidence="1 2">
    <name type="scientific">Allomesorhizobium camelthorni</name>
    <dbReference type="NCBI Taxonomy" id="475069"/>
    <lineage>
        <taxon>Bacteria</taxon>
        <taxon>Pseudomonadati</taxon>
        <taxon>Pseudomonadota</taxon>
        <taxon>Alphaproteobacteria</taxon>
        <taxon>Hyphomicrobiales</taxon>
        <taxon>Phyllobacteriaceae</taxon>
        <taxon>Allomesorhizobium</taxon>
    </lineage>
</organism>
<proteinExistence type="predicted"/>